<evidence type="ECO:0000313" key="4">
    <source>
        <dbReference type="EMBL" id="KAK5892736.1"/>
    </source>
</evidence>
<dbReference type="Pfam" id="PF07894">
    <property type="entry name" value="SACK1"/>
    <property type="match status" value="1"/>
</dbReference>
<proteinExistence type="inferred from homology"/>
<accession>A0AAN8BWA3</accession>
<gene>
    <name evidence="4" type="ORF">CesoFtcFv8_013088</name>
</gene>
<dbReference type="AlphaFoldDB" id="A0AAN8BWA3"/>
<dbReference type="Proteomes" id="UP001335648">
    <property type="component" value="Unassembled WGS sequence"/>
</dbReference>
<feature type="region of interest" description="Disordered" evidence="2">
    <location>
        <begin position="582"/>
        <end position="697"/>
    </location>
</feature>
<dbReference type="Gene3D" id="3.30.870.10">
    <property type="entry name" value="Endonuclease Chain A"/>
    <property type="match status" value="1"/>
</dbReference>
<evidence type="ECO:0000259" key="3">
    <source>
        <dbReference type="Pfam" id="PF07894"/>
    </source>
</evidence>
<protein>
    <recommendedName>
        <fullName evidence="3">Scaffolding anchor of CK1 domain-containing protein</fullName>
    </recommendedName>
</protein>
<dbReference type="GO" id="GO:0019901">
    <property type="term" value="F:protein kinase binding"/>
    <property type="evidence" value="ECO:0007669"/>
    <property type="project" value="TreeGrafter"/>
</dbReference>
<reference evidence="4 5" key="1">
    <citation type="journal article" date="2023" name="Mol. Biol. Evol.">
        <title>Genomics of Secondarily Temperate Adaptation in the Only Non-Antarctic Icefish.</title>
        <authorList>
            <person name="Rivera-Colon A.G."/>
            <person name="Rayamajhi N."/>
            <person name="Minhas B.F."/>
            <person name="Madrigal G."/>
            <person name="Bilyk K.T."/>
            <person name="Yoon V."/>
            <person name="Hune M."/>
            <person name="Gregory S."/>
            <person name="Cheng C.H.C."/>
            <person name="Catchen J.M."/>
        </authorList>
    </citation>
    <scope>NUCLEOTIDE SEQUENCE [LARGE SCALE GENOMIC DNA]</scope>
    <source>
        <strain evidence="4">JC2023a</strain>
    </source>
</reference>
<evidence type="ECO:0000256" key="2">
    <source>
        <dbReference type="SAM" id="MobiDB-lite"/>
    </source>
</evidence>
<comment type="caution">
    <text evidence="4">The sequence shown here is derived from an EMBL/GenBank/DDBJ whole genome shotgun (WGS) entry which is preliminary data.</text>
</comment>
<feature type="compositionally biased region" description="Basic and acidic residues" evidence="2">
    <location>
        <begin position="658"/>
        <end position="672"/>
    </location>
</feature>
<dbReference type="InterPro" id="IPR050944">
    <property type="entry name" value="FAM83"/>
</dbReference>
<feature type="region of interest" description="Disordered" evidence="2">
    <location>
        <begin position="370"/>
        <end position="405"/>
    </location>
</feature>
<evidence type="ECO:0000313" key="5">
    <source>
        <dbReference type="Proteomes" id="UP001335648"/>
    </source>
</evidence>
<evidence type="ECO:0000256" key="1">
    <source>
        <dbReference type="ARBA" id="ARBA00006937"/>
    </source>
</evidence>
<dbReference type="GO" id="GO:0007173">
    <property type="term" value="P:epidermal growth factor receptor signaling pathway"/>
    <property type="evidence" value="ECO:0007669"/>
    <property type="project" value="TreeGrafter"/>
</dbReference>
<dbReference type="PANTHER" id="PTHR16181:SF29">
    <property type="entry name" value="PROTEIN FAM83A-RELATED"/>
    <property type="match status" value="1"/>
</dbReference>
<organism evidence="4 5">
    <name type="scientific">Champsocephalus esox</name>
    <name type="common">pike icefish</name>
    <dbReference type="NCBI Taxonomy" id="159716"/>
    <lineage>
        <taxon>Eukaryota</taxon>
        <taxon>Metazoa</taxon>
        <taxon>Chordata</taxon>
        <taxon>Craniata</taxon>
        <taxon>Vertebrata</taxon>
        <taxon>Euteleostomi</taxon>
        <taxon>Actinopterygii</taxon>
        <taxon>Neopterygii</taxon>
        <taxon>Teleostei</taxon>
        <taxon>Neoteleostei</taxon>
        <taxon>Acanthomorphata</taxon>
        <taxon>Eupercaria</taxon>
        <taxon>Perciformes</taxon>
        <taxon>Notothenioidei</taxon>
        <taxon>Channichthyidae</taxon>
        <taxon>Champsocephalus</taxon>
    </lineage>
</organism>
<dbReference type="SUPFAM" id="SSF56024">
    <property type="entry name" value="Phospholipase D/nuclease"/>
    <property type="match status" value="1"/>
</dbReference>
<keyword evidence="5" id="KW-1185">Reference proteome</keyword>
<feature type="region of interest" description="Disordered" evidence="2">
    <location>
        <begin position="336"/>
        <end position="357"/>
    </location>
</feature>
<feature type="region of interest" description="Disordered" evidence="2">
    <location>
        <begin position="456"/>
        <end position="475"/>
    </location>
</feature>
<dbReference type="PANTHER" id="PTHR16181">
    <property type="entry name" value="PROTEIN FAM83A-RELATED"/>
    <property type="match status" value="1"/>
</dbReference>
<dbReference type="InterPro" id="IPR012461">
    <property type="entry name" value="SACK1"/>
</dbReference>
<name>A0AAN8BWA3_9TELE</name>
<sequence>MDASSVSVLWYRRSKPLGKVRRRVQDLRIPSSCSNLASRPALDLSHNESARLAVDCLLSRGLEGYREMLSAEEEVDFLSELEKSYILENGRDADPGACDDGDEVETLSAGSQPTTTCSSEDSTVDGLDLSPKDVRRTGSVLDEPMAELFFQSGSPAGSMKDLVRGFIRKAAMALAIVMDTFSDVELLCDLLEASRKRNVSVHLLLDHLNLNLFLSMWQDLKLDSKHFPKLSVRSVEGQTYCARTGRKLTGQVSESFIITDWSEVLTGSYSFSWLSWQVHRTLAVLVRGSAVRPVHQEFLRLHSSSKPIPGFISFITVPLLLPLYQTLQASQNAKLKSSTPTAPCHSAPKGKSQNPHTKVKTLVSCNPQSTDLECSKATPQRAGEGTHRHQKQTQLYPKPLVNPGALQSAHQGMVKHTVGEHKTNVEKHQIQSHSSPLSPTDVSYVQSQLTSLTITTTTEQNAERSNPRHAASPAYRELRTASERPTLRTNLQHHNDRFLFRQRNGKTMPLEGMAAGPERKRQQWNCNFKPQVDFLSDNPKVLPPFTSQQKPAKTGPWFPLTHTREHTSRLQTEVSSLEHRRLDQTQRHHQVSFESHPRAEALSPKPRMDSQLFSPWTHLQPPPSQQARSPPILNWIPQSSTGRPRPVAPRDSLLTTYRTDRPGGWRTFHSDRTTSSGRSHGLTDRHRAGPPPNVPKI</sequence>
<dbReference type="EMBL" id="JAULUE010002055">
    <property type="protein sequence ID" value="KAK5892736.1"/>
    <property type="molecule type" value="Genomic_DNA"/>
</dbReference>
<feature type="domain" description="Scaffolding anchor of CK1" evidence="3">
    <location>
        <begin position="39"/>
        <end position="307"/>
    </location>
</feature>
<comment type="similarity">
    <text evidence="1">Belongs to the FAM83 family.</text>
</comment>